<dbReference type="PANTHER" id="PTHR12236">
    <property type="entry name" value="STRUCTURAL CONTITUENT OF CUTICLE"/>
    <property type="match status" value="1"/>
</dbReference>
<dbReference type="Proteomes" id="UP000051574">
    <property type="component" value="Unassembled WGS sequence"/>
</dbReference>
<feature type="compositionally biased region" description="Low complexity" evidence="3">
    <location>
        <begin position="303"/>
        <end position="312"/>
    </location>
</feature>
<dbReference type="PROSITE" id="PS00233">
    <property type="entry name" value="CHIT_BIND_RR_1"/>
    <property type="match status" value="1"/>
</dbReference>
<evidence type="ECO:0000256" key="4">
    <source>
        <dbReference type="SAM" id="SignalP"/>
    </source>
</evidence>
<reference evidence="5 6" key="1">
    <citation type="submission" date="2015-09" db="EMBL/GenBank/DDBJ databases">
        <title>Draft genome of the scarab beetle Oryctes borbonicus.</title>
        <authorList>
            <person name="Meyer J.M."/>
            <person name="Markov G.V."/>
            <person name="Baskaran P."/>
            <person name="Herrmann M."/>
            <person name="Sommer R.J."/>
            <person name="Roedelsperger C."/>
        </authorList>
    </citation>
    <scope>NUCLEOTIDE SEQUENCE [LARGE SCALE GENOMIC DNA]</scope>
    <source>
        <strain evidence="5">OB123</strain>
        <tissue evidence="5">Whole animal</tissue>
    </source>
</reference>
<protein>
    <submittedName>
        <fullName evidence="5">Insect cuticle protein</fullName>
    </submittedName>
</protein>
<proteinExistence type="predicted"/>
<dbReference type="PANTHER" id="PTHR12236:SF81">
    <property type="entry name" value="CUTICLE PROTEIN 19-LIKE PROTEIN"/>
    <property type="match status" value="1"/>
</dbReference>
<keyword evidence="4" id="KW-0732">Signal</keyword>
<dbReference type="InterPro" id="IPR031311">
    <property type="entry name" value="CHIT_BIND_RR_consensus"/>
</dbReference>
<dbReference type="InterPro" id="IPR000618">
    <property type="entry name" value="Insect_cuticle"/>
</dbReference>
<accession>A0A0T6BB96</accession>
<evidence type="ECO:0000256" key="2">
    <source>
        <dbReference type="PROSITE-ProRule" id="PRU00497"/>
    </source>
</evidence>
<dbReference type="Pfam" id="PF00379">
    <property type="entry name" value="Chitin_bind_4"/>
    <property type="match status" value="1"/>
</dbReference>
<dbReference type="PRINTS" id="PR00947">
    <property type="entry name" value="CUTICLE"/>
</dbReference>
<dbReference type="OrthoDB" id="6819000at2759"/>
<feature type="signal peptide" evidence="4">
    <location>
        <begin position="1"/>
        <end position="27"/>
    </location>
</feature>
<comment type="caution">
    <text evidence="5">The sequence shown here is derived from an EMBL/GenBank/DDBJ whole genome shotgun (WGS) entry which is preliminary data.</text>
</comment>
<organism evidence="5 6">
    <name type="scientific">Oryctes borbonicus</name>
    <dbReference type="NCBI Taxonomy" id="1629725"/>
    <lineage>
        <taxon>Eukaryota</taxon>
        <taxon>Metazoa</taxon>
        <taxon>Ecdysozoa</taxon>
        <taxon>Arthropoda</taxon>
        <taxon>Hexapoda</taxon>
        <taxon>Insecta</taxon>
        <taxon>Pterygota</taxon>
        <taxon>Neoptera</taxon>
        <taxon>Endopterygota</taxon>
        <taxon>Coleoptera</taxon>
        <taxon>Polyphaga</taxon>
        <taxon>Scarabaeiformia</taxon>
        <taxon>Scarabaeidae</taxon>
        <taxon>Dynastinae</taxon>
        <taxon>Oryctes</taxon>
    </lineage>
</organism>
<dbReference type="AlphaFoldDB" id="A0A0T6BB96"/>
<keyword evidence="1 2" id="KW-0193">Cuticle</keyword>
<evidence type="ECO:0000256" key="1">
    <source>
        <dbReference type="ARBA" id="ARBA00022460"/>
    </source>
</evidence>
<dbReference type="EMBL" id="LJIG01002365">
    <property type="protein sequence ID" value="KRT84575.1"/>
    <property type="molecule type" value="Genomic_DNA"/>
</dbReference>
<evidence type="ECO:0000313" key="5">
    <source>
        <dbReference type="EMBL" id="KRT84575.1"/>
    </source>
</evidence>
<dbReference type="GO" id="GO:0042302">
    <property type="term" value="F:structural constituent of cuticle"/>
    <property type="evidence" value="ECO:0007669"/>
    <property type="project" value="UniProtKB-UniRule"/>
</dbReference>
<keyword evidence="6" id="KW-1185">Reference proteome</keyword>
<dbReference type="GO" id="GO:0005615">
    <property type="term" value="C:extracellular space"/>
    <property type="evidence" value="ECO:0007669"/>
    <property type="project" value="TreeGrafter"/>
</dbReference>
<feature type="chain" id="PRO_5006668535" evidence="4">
    <location>
        <begin position="28"/>
        <end position="493"/>
    </location>
</feature>
<gene>
    <name evidence="5" type="ORF">AMK59_1881</name>
</gene>
<dbReference type="InterPro" id="IPR051217">
    <property type="entry name" value="Insect_Cuticle_Struc_Prot"/>
</dbReference>
<feature type="non-terminal residue" evidence="5">
    <location>
        <position position="1"/>
    </location>
</feature>
<dbReference type="PROSITE" id="PS51155">
    <property type="entry name" value="CHIT_BIND_RR_2"/>
    <property type="match status" value="1"/>
</dbReference>
<sequence>QKTTVWSLLPPILPSLLLAAFVTSSRAVPLTYEHNYAPDHSYEPKDYSFSYGVKDLHTGDVKQQWEKKDGDSIRGHYSLVEPDGSVRIVDYTADPKSGFNAVVKHKGVSYHHHANKATSHKSFELKPGSQEVHYPQYTFKHDEAEADLTPEAEHKDLGQNLESYTPEVKYVYIPQGDKIDGAEYDFSNQGAEGYANGKDTDYVSEGSQTTNTYTRYKSQLPQLPVDLNVLKPKQKVEAVDVSVVKPIEVDVQHVSYDKKQSSYDVPAGSITPYAPGKGPDSTTKVRPEYLPGPVTFPSDTSEDTSTSTSNSNGNKGQYNLQEYNLSQEEYEKFLQDYYKDAKINQSFQFSQEEYQKFLNDYYKNTASQANIRTGSKIKNNGFSPQIDLQSGFKPIPSTNHNNMVIKGSVPNTYRTNIKPAMTPGLRNYSSHHAKIKRQYNRPKLNYQQYLANKNVGGGLYLNVDNDLKLQSPRKFRNSGRLLRYAVRRTGTGD</sequence>
<evidence type="ECO:0000256" key="3">
    <source>
        <dbReference type="SAM" id="MobiDB-lite"/>
    </source>
</evidence>
<evidence type="ECO:0000313" key="6">
    <source>
        <dbReference type="Proteomes" id="UP000051574"/>
    </source>
</evidence>
<feature type="region of interest" description="Disordered" evidence="3">
    <location>
        <begin position="267"/>
        <end position="318"/>
    </location>
</feature>
<dbReference type="GO" id="GO:0031012">
    <property type="term" value="C:extracellular matrix"/>
    <property type="evidence" value="ECO:0007669"/>
    <property type="project" value="TreeGrafter"/>
</dbReference>
<name>A0A0T6BB96_9SCAR</name>